<dbReference type="OrthoDB" id="1751476at2759"/>
<dbReference type="Proteomes" id="UP000257109">
    <property type="component" value="Unassembled WGS sequence"/>
</dbReference>
<evidence type="ECO:0000259" key="1">
    <source>
        <dbReference type="Pfam" id="PF25597"/>
    </source>
</evidence>
<dbReference type="Pfam" id="PF25597">
    <property type="entry name" value="SH3_retrovirus"/>
    <property type="match status" value="1"/>
</dbReference>
<dbReference type="AlphaFoldDB" id="A0A371FDS1"/>
<dbReference type="EMBL" id="QJKJ01009506">
    <property type="protein sequence ID" value="RDX76448.1"/>
    <property type="molecule type" value="Genomic_DNA"/>
</dbReference>
<protein>
    <recommendedName>
        <fullName evidence="1">Retroviral polymerase SH3-like domain-containing protein</fullName>
    </recommendedName>
</protein>
<evidence type="ECO:0000313" key="3">
    <source>
        <dbReference type="Proteomes" id="UP000257109"/>
    </source>
</evidence>
<gene>
    <name evidence="2" type="ORF">CR513_43559</name>
</gene>
<organism evidence="2 3">
    <name type="scientific">Mucuna pruriens</name>
    <name type="common">Velvet bean</name>
    <name type="synonym">Dolichos pruriens</name>
    <dbReference type="NCBI Taxonomy" id="157652"/>
    <lineage>
        <taxon>Eukaryota</taxon>
        <taxon>Viridiplantae</taxon>
        <taxon>Streptophyta</taxon>
        <taxon>Embryophyta</taxon>
        <taxon>Tracheophyta</taxon>
        <taxon>Spermatophyta</taxon>
        <taxon>Magnoliopsida</taxon>
        <taxon>eudicotyledons</taxon>
        <taxon>Gunneridae</taxon>
        <taxon>Pentapetalae</taxon>
        <taxon>rosids</taxon>
        <taxon>fabids</taxon>
        <taxon>Fabales</taxon>
        <taxon>Fabaceae</taxon>
        <taxon>Papilionoideae</taxon>
        <taxon>50 kb inversion clade</taxon>
        <taxon>NPAAA clade</taxon>
        <taxon>indigoferoid/millettioid clade</taxon>
        <taxon>Phaseoleae</taxon>
        <taxon>Mucuna</taxon>
    </lineage>
</organism>
<keyword evidence="3" id="KW-1185">Reference proteome</keyword>
<dbReference type="InterPro" id="IPR057670">
    <property type="entry name" value="SH3_retrovirus"/>
</dbReference>
<accession>A0A371FDS1</accession>
<name>A0A371FDS1_MUCPR</name>
<reference evidence="2" key="1">
    <citation type="submission" date="2018-05" db="EMBL/GenBank/DDBJ databases">
        <title>Draft genome of Mucuna pruriens seed.</title>
        <authorList>
            <person name="Nnadi N.E."/>
            <person name="Vos R."/>
            <person name="Hasami M.H."/>
            <person name="Devisetty U.K."/>
            <person name="Aguiy J.C."/>
        </authorList>
    </citation>
    <scope>NUCLEOTIDE SEQUENCE [LARGE SCALE GENOMIC DNA]</scope>
    <source>
        <strain evidence="2">JCA_2017</strain>
    </source>
</reference>
<proteinExistence type="predicted"/>
<comment type="caution">
    <text evidence="2">The sequence shown here is derived from an EMBL/GenBank/DDBJ whole genome shotgun (WGS) entry which is preliminary data.</text>
</comment>
<feature type="domain" description="Retroviral polymerase SH3-like" evidence="1">
    <location>
        <begin position="18"/>
        <end position="68"/>
    </location>
</feature>
<evidence type="ECO:0000313" key="2">
    <source>
        <dbReference type="EMBL" id="RDX76448.1"/>
    </source>
</evidence>
<feature type="non-terminal residue" evidence="2">
    <location>
        <position position="89"/>
    </location>
</feature>
<sequence length="89" mass="10206">MKCGSVDNTTYLISTILVVNDNLGKFDPKLDKGTFLGYFDASKAYKVYNSRTLVVEEFIHATFNDYKPNKVIKVEISKTQLKKSNEYKQ</sequence>